<dbReference type="Pfam" id="PF00550">
    <property type="entry name" value="PP-binding"/>
    <property type="match status" value="1"/>
</dbReference>
<dbReference type="GeneID" id="95359725"/>
<dbReference type="InterPro" id="IPR036736">
    <property type="entry name" value="ACP-like_sf"/>
</dbReference>
<dbReference type="Proteomes" id="UP000017052">
    <property type="component" value="Unassembled WGS sequence"/>
</dbReference>
<evidence type="ECO:0000256" key="1">
    <source>
        <dbReference type="ARBA" id="ARBA00022450"/>
    </source>
</evidence>
<keyword evidence="2" id="KW-0597">Phosphoprotein</keyword>
<dbReference type="AlphaFoldDB" id="U2QYH6"/>
<dbReference type="Gene3D" id="1.10.1200.10">
    <property type="entry name" value="ACP-like"/>
    <property type="match status" value="1"/>
</dbReference>
<evidence type="ECO:0000256" key="2">
    <source>
        <dbReference type="ARBA" id="ARBA00022553"/>
    </source>
</evidence>
<dbReference type="RefSeq" id="WP_021796494.1">
    <property type="nucleotide sequence ID" value="NZ_ACVN02000048.1"/>
</dbReference>
<feature type="domain" description="Carrier" evidence="3">
    <location>
        <begin position="8"/>
        <end position="89"/>
    </location>
</feature>
<evidence type="ECO:0000259" key="3">
    <source>
        <dbReference type="PROSITE" id="PS50075"/>
    </source>
</evidence>
<organism evidence="4 5">
    <name type="scientific">Propionibacterium acidifaciens F0233</name>
    <dbReference type="NCBI Taxonomy" id="553198"/>
    <lineage>
        <taxon>Bacteria</taxon>
        <taxon>Bacillati</taxon>
        <taxon>Actinomycetota</taxon>
        <taxon>Actinomycetes</taxon>
        <taxon>Propionibacteriales</taxon>
        <taxon>Propionibacteriaceae</taxon>
        <taxon>Propionibacterium</taxon>
    </lineage>
</organism>
<protein>
    <submittedName>
        <fullName evidence="4">Phosphopantetheine attachment domain protein</fullName>
    </submittedName>
</protein>
<accession>U2QYH6</accession>
<proteinExistence type="predicted"/>
<evidence type="ECO:0000313" key="4">
    <source>
        <dbReference type="EMBL" id="ERK61576.1"/>
    </source>
</evidence>
<comment type="caution">
    <text evidence="4">The sequence shown here is derived from an EMBL/GenBank/DDBJ whole genome shotgun (WGS) entry which is preliminary data.</text>
</comment>
<dbReference type="InterPro" id="IPR006162">
    <property type="entry name" value="Ppantetheine_attach_site"/>
</dbReference>
<name>U2QYH6_9ACTN</name>
<dbReference type="PROSITE" id="PS00012">
    <property type="entry name" value="PHOSPHOPANTETHEINE"/>
    <property type="match status" value="1"/>
</dbReference>
<dbReference type="SUPFAM" id="SSF47336">
    <property type="entry name" value="ACP-like"/>
    <property type="match status" value="1"/>
</dbReference>
<dbReference type="InterPro" id="IPR009081">
    <property type="entry name" value="PP-bd_ACP"/>
</dbReference>
<evidence type="ECO:0000313" key="5">
    <source>
        <dbReference type="Proteomes" id="UP000017052"/>
    </source>
</evidence>
<keyword evidence="1" id="KW-0596">Phosphopantetheine</keyword>
<gene>
    <name evidence="4" type="ORF">HMPREF0682_1880</name>
</gene>
<reference evidence="4" key="1">
    <citation type="submission" date="2013-08" db="EMBL/GenBank/DDBJ databases">
        <authorList>
            <person name="Durkin A.S."/>
            <person name="Haft D.R."/>
            <person name="McCorrison J."/>
            <person name="Torralba M."/>
            <person name="Gillis M."/>
            <person name="Haft D.H."/>
            <person name="Methe B."/>
            <person name="Sutton G."/>
            <person name="Nelson K.E."/>
        </authorList>
    </citation>
    <scope>NUCLEOTIDE SEQUENCE [LARGE SCALE GENOMIC DNA]</scope>
    <source>
        <strain evidence="4">F0233</strain>
    </source>
</reference>
<dbReference type="PROSITE" id="PS50075">
    <property type="entry name" value="CARRIER"/>
    <property type="match status" value="1"/>
</dbReference>
<dbReference type="EMBL" id="ACVN02000048">
    <property type="protein sequence ID" value="ERK61576.1"/>
    <property type="molecule type" value="Genomic_DNA"/>
</dbReference>
<sequence length="92" mass="10385">MGEEMSDANIEETLIQLIQDVKPSLRDVEIHPADSIPDRLGLDSLDLLQLSRRIRRKLEKPFDLDEWTEGLPEHHGSVQSIIDLLTSDGPAD</sequence>
<keyword evidence="5" id="KW-1185">Reference proteome</keyword>